<accession>A0A8D8P4A3</accession>
<reference evidence="2" key="1">
    <citation type="submission" date="2021-05" db="EMBL/GenBank/DDBJ databases">
        <authorList>
            <person name="Alioto T."/>
            <person name="Alioto T."/>
            <person name="Gomez Garrido J."/>
        </authorList>
    </citation>
    <scope>NUCLEOTIDE SEQUENCE</scope>
</reference>
<protein>
    <submittedName>
        <fullName evidence="2">(northern house mosquito) hypothetical protein</fullName>
    </submittedName>
</protein>
<evidence type="ECO:0000256" key="1">
    <source>
        <dbReference type="SAM" id="MobiDB-lite"/>
    </source>
</evidence>
<feature type="compositionally biased region" description="Polar residues" evidence="1">
    <location>
        <begin position="93"/>
        <end position="110"/>
    </location>
</feature>
<dbReference type="EMBL" id="HBUE01012006">
    <property type="protein sequence ID" value="CAG6448926.1"/>
    <property type="molecule type" value="Transcribed_RNA"/>
</dbReference>
<proteinExistence type="predicted"/>
<dbReference type="EMBL" id="HBUE01320108">
    <property type="protein sequence ID" value="CAG6587588.1"/>
    <property type="molecule type" value="Transcribed_RNA"/>
</dbReference>
<dbReference type="EMBL" id="HBUE01213599">
    <property type="protein sequence ID" value="CAG6535600.1"/>
    <property type="molecule type" value="Transcribed_RNA"/>
</dbReference>
<feature type="region of interest" description="Disordered" evidence="1">
    <location>
        <begin position="86"/>
        <end position="110"/>
    </location>
</feature>
<evidence type="ECO:0000313" key="2">
    <source>
        <dbReference type="EMBL" id="CAG6587588.1"/>
    </source>
</evidence>
<sequence>MARGGDLSGVPDLPDDLLGVSVVRRGPALVGDRVLHRGDSAVPVWLANRADHPSGHDPRVVTVAEGSVRFDRRPVLGVDRVQRGRLPRDLGGSSDQLGQPNRCQRCLSIS</sequence>
<dbReference type="AlphaFoldDB" id="A0A8D8P4A3"/>
<name>A0A8D8P4A3_CULPI</name>
<organism evidence="2">
    <name type="scientific">Culex pipiens</name>
    <name type="common">House mosquito</name>
    <dbReference type="NCBI Taxonomy" id="7175"/>
    <lineage>
        <taxon>Eukaryota</taxon>
        <taxon>Metazoa</taxon>
        <taxon>Ecdysozoa</taxon>
        <taxon>Arthropoda</taxon>
        <taxon>Hexapoda</taxon>
        <taxon>Insecta</taxon>
        <taxon>Pterygota</taxon>
        <taxon>Neoptera</taxon>
        <taxon>Endopterygota</taxon>
        <taxon>Diptera</taxon>
        <taxon>Nematocera</taxon>
        <taxon>Culicoidea</taxon>
        <taxon>Culicidae</taxon>
        <taxon>Culicinae</taxon>
        <taxon>Culicini</taxon>
        <taxon>Culex</taxon>
        <taxon>Culex</taxon>
    </lineage>
</organism>